<dbReference type="Pfam" id="PF04351">
    <property type="entry name" value="PilP"/>
    <property type="match status" value="1"/>
</dbReference>
<name>A0A1T4RMT2_9BACT</name>
<evidence type="ECO:0000313" key="2">
    <source>
        <dbReference type="Proteomes" id="UP000190102"/>
    </source>
</evidence>
<dbReference type="AlphaFoldDB" id="A0A1T4RMT2"/>
<accession>A0A1T4RMT2</accession>
<protein>
    <submittedName>
        <fullName evidence="1">Type IV pilus assembly protein PilP</fullName>
    </submittedName>
</protein>
<dbReference type="STRING" id="115783.SAMN02745119_02965"/>
<reference evidence="2" key="1">
    <citation type="submission" date="2017-02" db="EMBL/GenBank/DDBJ databases">
        <authorList>
            <person name="Varghese N."/>
            <person name="Submissions S."/>
        </authorList>
    </citation>
    <scope>NUCLEOTIDE SEQUENCE [LARGE SCALE GENOMIC DNA]</scope>
    <source>
        <strain evidence="2">ATCC BAA-34</strain>
    </source>
</reference>
<gene>
    <name evidence="1" type="ORF">SAMN02745119_02965</name>
</gene>
<dbReference type="RefSeq" id="WP_078791190.1">
    <property type="nucleotide sequence ID" value="NZ_FUWR01000022.1"/>
</dbReference>
<dbReference type="EMBL" id="FUWR01000022">
    <property type="protein sequence ID" value="SKA17315.1"/>
    <property type="molecule type" value="Genomic_DNA"/>
</dbReference>
<keyword evidence="2" id="KW-1185">Reference proteome</keyword>
<dbReference type="Gene3D" id="2.30.30.830">
    <property type="match status" value="1"/>
</dbReference>
<organism evidence="1 2">
    <name type="scientific">Trichlorobacter thiogenes</name>
    <dbReference type="NCBI Taxonomy" id="115783"/>
    <lineage>
        <taxon>Bacteria</taxon>
        <taxon>Pseudomonadati</taxon>
        <taxon>Thermodesulfobacteriota</taxon>
        <taxon>Desulfuromonadia</taxon>
        <taxon>Geobacterales</taxon>
        <taxon>Geobacteraceae</taxon>
        <taxon>Trichlorobacter</taxon>
    </lineage>
</organism>
<sequence>MTRKNPKNSRHVAGSVSVLLAALMLLQLGCKKTPPPPAAPPPTAVSLPKIVVQKSISTVKMAPIQRNQLDFSAKKDPFKPFVALRVATSAEQGKSKRDIKPLLPIHSFDVSQFRLIGTISDPKGNKAMVVDPSGKGYVLKVGMTIGKNEGKITRIDTSGVDVVEQFNDDNNKIRKESIRIPLLRKP</sequence>
<dbReference type="Proteomes" id="UP000190102">
    <property type="component" value="Unassembled WGS sequence"/>
</dbReference>
<dbReference type="InterPro" id="IPR007446">
    <property type="entry name" value="PilP"/>
</dbReference>
<evidence type="ECO:0000313" key="1">
    <source>
        <dbReference type="EMBL" id="SKA17315.1"/>
    </source>
</evidence>
<proteinExistence type="predicted"/>
<dbReference type="OrthoDB" id="9788988at2"/>